<keyword evidence="6 9" id="KW-0067">ATP-binding</keyword>
<evidence type="ECO:0000256" key="1">
    <source>
        <dbReference type="ARBA" id="ARBA00012513"/>
    </source>
</evidence>
<proteinExistence type="predicted"/>
<reference evidence="11" key="1">
    <citation type="journal article" date="2023" name="Mol. Phylogenet. Evol.">
        <title>Genome-scale phylogeny and comparative genomics of the fungal order Sordariales.</title>
        <authorList>
            <person name="Hensen N."/>
            <person name="Bonometti L."/>
            <person name="Westerberg I."/>
            <person name="Brannstrom I.O."/>
            <person name="Guillou S."/>
            <person name="Cros-Aarteil S."/>
            <person name="Calhoun S."/>
            <person name="Haridas S."/>
            <person name="Kuo A."/>
            <person name="Mondo S."/>
            <person name="Pangilinan J."/>
            <person name="Riley R."/>
            <person name="LaButti K."/>
            <person name="Andreopoulos B."/>
            <person name="Lipzen A."/>
            <person name="Chen C."/>
            <person name="Yan M."/>
            <person name="Daum C."/>
            <person name="Ng V."/>
            <person name="Clum A."/>
            <person name="Steindorff A."/>
            <person name="Ohm R.A."/>
            <person name="Martin F."/>
            <person name="Silar P."/>
            <person name="Natvig D.O."/>
            <person name="Lalanne C."/>
            <person name="Gautier V."/>
            <person name="Ament-Velasquez S.L."/>
            <person name="Kruys A."/>
            <person name="Hutchinson M.I."/>
            <person name="Powell A.J."/>
            <person name="Barry K."/>
            <person name="Miller A.N."/>
            <person name="Grigoriev I.V."/>
            <person name="Debuchy R."/>
            <person name="Gladieux P."/>
            <person name="Hiltunen Thoren M."/>
            <person name="Johannesson H."/>
        </authorList>
    </citation>
    <scope>NUCLEOTIDE SEQUENCE</scope>
    <source>
        <strain evidence="11">CBS 958.72</strain>
    </source>
</reference>
<dbReference type="Proteomes" id="UP001287356">
    <property type="component" value="Unassembled WGS sequence"/>
</dbReference>
<evidence type="ECO:0000256" key="5">
    <source>
        <dbReference type="ARBA" id="ARBA00022777"/>
    </source>
</evidence>
<dbReference type="GO" id="GO:0005634">
    <property type="term" value="C:nucleus"/>
    <property type="evidence" value="ECO:0007669"/>
    <property type="project" value="TreeGrafter"/>
</dbReference>
<dbReference type="Gene3D" id="1.10.510.10">
    <property type="entry name" value="Transferase(Phosphotransferase) domain 1"/>
    <property type="match status" value="1"/>
</dbReference>
<keyword evidence="4 9" id="KW-0547">Nucleotide-binding</keyword>
<dbReference type="GO" id="GO:0004674">
    <property type="term" value="F:protein serine/threonine kinase activity"/>
    <property type="evidence" value="ECO:0007669"/>
    <property type="project" value="UniProtKB-KW"/>
</dbReference>
<evidence type="ECO:0000313" key="11">
    <source>
        <dbReference type="EMBL" id="KAK3371723.1"/>
    </source>
</evidence>
<organism evidence="11 12">
    <name type="scientific">Lasiosphaeria ovina</name>
    <dbReference type="NCBI Taxonomy" id="92902"/>
    <lineage>
        <taxon>Eukaryota</taxon>
        <taxon>Fungi</taxon>
        <taxon>Dikarya</taxon>
        <taxon>Ascomycota</taxon>
        <taxon>Pezizomycotina</taxon>
        <taxon>Sordariomycetes</taxon>
        <taxon>Sordariomycetidae</taxon>
        <taxon>Sordariales</taxon>
        <taxon>Lasiosphaeriaceae</taxon>
        <taxon>Lasiosphaeria</taxon>
    </lineage>
</organism>
<evidence type="ECO:0000256" key="2">
    <source>
        <dbReference type="ARBA" id="ARBA00022527"/>
    </source>
</evidence>
<evidence type="ECO:0000256" key="9">
    <source>
        <dbReference type="PROSITE-ProRule" id="PRU10141"/>
    </source>
</evidence>
<dbReference type="PROSITE" id="PS00107">
    <property type="entry name" value="PROTEIN_KINASE_ATP"/>
    <property type="match status" value="1"/>
</dbReference>
<dbReference type="Pfam" id="PF00069">
    <property type="entry name" value="Pkinase"/>
    <property type="match status" value="1"/>
</dbReference>
<dbReference type="PANTHER" id="PTHR47634:SF9">
    <property type="entry name" value="PROTEIN KINASE DOMAIN-CONTAINING PROTEIN-RELATED"/>
    <property type="match status" value="1"/>
</dbReference>
<evidence type="ECO:0000256" key="8">
    <source>
        <dbReference type="ARBA" id="ARBA00048679"/>
    </source>
</evidence>
<dbReference type="GO" id="GO:0005737">
    <property type="term" value="C:cytoplasm"/>
    <property type="evidence" value="ECO:0007669"/>
    <property type="project" value="TreeGrafter"/>
</dbReference>
<comment type="caution">
    <text evidence="11">The sequence shown here is derived from an EMBL/GenBank/DDBJ whole genome shotgun (WGS) entry which is preliminary data.</text>
</comment>
<evidence type="ECO:0000256" key="7">
    <source>
        <dbReference type="ARBA" id="ARBA00047899"/>
    </source>
</evidence>
<reference evidence="11" key="2">
    <citation type="submission" date="2023-06" db="EMBL/GenBank/DDBJ databases">
        <authorList>
            <consortium name="Lawrence Berkeley National Laboratory"/>
            <person name="Haridas S."/>
            <person name="Hensen N."/>
            <person name="Bonometti L."/>
            <person name="Westerberg I."/>
            <person name="Brannstrom I.O."/>
            <person name="Guillou S."/>
            <person name="Cros-Aarteil S."/>
            <person name="Calhoun S."/>
            <person name="Kuo A."/>
            <person name="Mondo S."/>
            <person name="Pangilinan J."/>
            <person name="Riley R."/>
            <person name="Labutti K."/>
            <person name="Andreopoulos B."/>
            <person name="Lipzen A."/>
            <person name="Chen C."/>
            <person name="Yanf M."/>
            <person name="Daum C."/>
            <person name="Ng V."/>
            <person name="Clum A."/>
            <person name="Steindorff A."/>
            <person name="Ohm R."/>
            <person name="Martin F."/>
            <person name="Silar P."/>
            <person name="Natvig D."/>
            <person name="Lalanne C."/>
            <person name="Gautier V."/>
            <person name="Ament-Velasquez S.L."/>
            <person name="Kruys A."/>
            <person name="Hutchinson M.I."/>
            <person name="Powell A.J."/>
            <person name="Barry K."/>
            <person name="Miller A.N."/>
            <person name="Grigoriev I.V."/>
            <person name="Debuchy R."/>
            <person name="Gladieux P."/>
            <person name="Thoren M.H."/>
            <person name="Johannesson H."/>
        </authorList>
    </citation>
    <scope>NUCLEOTIDE SEQUENCE</scope>
    <source>
        <strain evidence="11">CBS 958.72</strain>
    </source>
</reference>
<keyword evidence="3" id="KW-0808">Transferase</keyword>
<evidence type="ECO:0000313" key="12">
    <source>
        <dbReference type="Proteomes" id="UP001287356"/>
    </source>
</evidence>
<comment type="catalytic activity">
    <reaction evidence="8">
        <text>L-seryl-[protein] + ATP = O-phospho-L-seryl-[protein] + ADP + H(+)</text>
        <dbReference type="Rhea" id="RHEA:17989"/>
        <dbReference type="Rhea" id="RHEA-COMP:9863"/>
        <dbReference type="Rhea" id="RHEA-COMP:11604"/>
        <dbReference type="ChEBI" id="CHEBI:15378"/>
        <dbReference type="ChEBI" id="CHEBI:29999"/>
        <dbReference type="ChEBI" id="CHEBI:30616"/>
        <dbReference type="ChEBI" id="CHEBI:83421"/>
        <dbReference type="ChEBI" id="CHEBI:456216"/>
        <dbReference type="EC" id="2.7.11.1"/>
    </reaction>
</comment>
<gene>
    <name evidence="11" type="ORF">B0T24DRAFT_650561</name>
</gene>
<keyword evidence="2" id="KW-0723">Serine/threonine-protein kinase</keyword>
<name>A0AAE0K7U7_9PEZI</name>
<feature type="binding site" evidence="9">
    <location>
        <position position="83"/>
    </location>
    <ligand>
        <name>ATP</name>
        <dbReference type="ChEBI" id="CHEBI:30616"/>
    </ligand>
</feature>
<keyword evidence="12" id="KW-1185">Reference proteome</keyword>
<dbReference type="InterPro" id="IPR011009">
    <property type="entry name" value="Kinase-like_dom_sf"/>
</dbReference>
<dbReference type="GO" id="GO:0050684">
    <property type="term" value="P:regulation of mRNA processing"/>
    <property type="evidence" value="ECO:0007669"/>
    <property type="project" value="TreeGrafter"/>
</dbReference>
<protein>
    <recommendedName>
        <fullName evidence="1">non-specific serine/threonine protein kinase</fullName>
        <ecNumber evidence="1">2.7.11.1</ecNumber>
    </recommendedName>
</protein>
<dbReference type="PANTHER" id="PTHR47634">
    <property type="entry name" value="PROTEIN KINASE DOMAIN-CONTAINING PROTEIN-RELATED"/>
    <property type="match status" value="1"/>
</dbReference>
<dbReference type="SMART" id="SM00220">
    <property type="entry name" value="S_TKc"/>
    <property type="match status" value="1"/>
</dbReference>
<comment type="catalytic activity">
    <reaction evidence="7">
        <text>L-threonyl-[protein] + ATP = O-phospho-L-threonyl-[protein] + ADP + H(+)</text>
        <dbReference type="Rhea" id="RHEA:46608"/>
        <dbReference type="Rhea" id="RHEA-COMP:11060"/>
        <dbReference type="Rhea" id="RHEA-COMP:11605"/>
        <dbReference type="ChEBI" id="CHEBI:15378"/>
        <dbReference type="ChEBI" id="CHEBI:30013"/>
        <dbReference type="ChEBI" id="CHEBI:30616"/>
        <dbReference type="ChEBI" id="CHEBI:61977"/>
        <dbReference type="ChEBI" id="CHEBI:456216"/>
        <dbReference type="EC" id="2.7.11.1"/>
    </reaction>
</comment>
<dbReference type="EC" id="2.7.11.1" evidence="1"/>
<dbReference type="AlphaFoldDB" id="A0AAE0K7U7"/>
<evidence type="ECO:0000256" key="4">
    <source>
        <dbReference type="ARBA" id="ARBA00022741"/>
    </source>
</evidence>
<feature type="domain" description="Protein kinase" evidence="10">
    <location>
        <begin position="49"/>
        <end position="431"/>
    </location>
</feature>
<evidence type="ECO:0000259" key="10">
    <source>
        <dbReference type="PROSITE" id="PS50011"/>
    </source>
</evidence>
<dbReference type="SUPFAM" id="SSF56112">
    <property type="entry name" value="Protein kinase-like (PK-like)"/>
    <property type="match status" value="1"/>
</dbReference>
<dbReference type="GO" id="GO:0005524">
    <property type="term" value="F:ATP binding"/>
    <property type="evidence" value="ECO:0007669"/>
    <property type="project" value="UniProtKB-UniRule"/>
</dbReference>
<dbReference type="PROSITE" id="PS50011">
    <property type="entry name" value="PROTEIN_KINASE_DOM"/>
    <property type="match status" value="1"/>
</dbReference>
<evidence type="ECO:0000256" key="6">
    <source>
        <dbReference type="ARBA" id="ARBA00022840"/>
    </source>
</evidence>
<dbReference type="InterPro" id="IPR000719">
    <property type="entry name" value="Prot_kinase_dom"/>
</dbReference>
<accession>A0AAE0K7U7</accession>
<sequence>MTSSQESDYEDLRFLSPQGVGVYTEDVEKYRPGWFHAVHLGDMYDGGRYKIVHRLGAGGFSTVWLARDGHEKKWVALKIVAVKHSTLVGEKSALGGHAAESLRRFTFEGPNGHHLCLVLPVLGPSASGLCYGFTIRLRPRLARKAGHEATKAVADLHSQGLCHGADIYSLFEPPVTGELETEAGDIPGPEAPRYVVRTFNLLSSTTRNFITDQIRLVDFDQCFLASSPPQKMLGTPLEFLAPEVAAGLPASPASDVWALACCFFRLRSGQGPFENPYQVTCPAELMNGKEEILWDDDGQPTKDSSKGEPLEKLEGKRPLKNLVYQIWDEPDGRVVQTGTLRWKNGDCDKYEEERRKPFPPCFSDMMWKPTAVQVDNVSLKGFNREWKPLLEAMPKIPEHEADLLFDLLSKIFVYDPEKRPTAQEVLSHPWFHIDGR</sequence>
<dbReference type="InterPro" id="IPR017441">
    <property type="entry name" value="Protein_kinase_ATP_BS"/>
</dbReference>
<dbReference type="InterPro" id="IPR051334">
    <property type="entry name" value="SRPK"/>
</dbReference>
<dbReference type="EMBL" id="JAULSN010000005">
    <property type="protein sequence ID" value="KAK3371723.1"/>
    <property type="molecule type" value="Genomic_DNA"/>
</dbReference>
<evidence type="ECO:0000256" key="3">
    <source>
        <dbReference type="ARBA" id="ARBA00022679"/>
    </source>
</evidence>
<dbReference type="Gene3D" id="3.30.200.20">
    <property type="entry name" value="Phosphorylase Kinase, domain 1"/>
    <property type="match status" value="1"/>
</dbReference>
<dbReference type="GO" id="GO:0000245">
    <property type="term" value="P:spliceosomal complex assembly"/>
    <property type="evidence" value="ECO:0007669"/>
    <property type="project" value="TreeGrafter"/>
</dbReference>
<keyword evidence="5 11" id="KW-0418">Kinase</keyword>